<dbReference type="EMBL" id="CP005682">
    <property type="protein sequence ID" value="AHH14366.1"/>
    <property type="molecule type" value="Genomic_DNA"/>
</dbReference>
<name>W5TAR9_BORHE</name>
<dbReference type="Pfam" id="PF02414">
    <property type="entry name" value="Borrelia_orfA"/>
    <property type="match status" value="1"/>
</dbReference>
<dbReference type="RefSeq" id="WP_338070141.1">
    <property type="nucleotide sequence ID" value="NZ_CP005682.1"/>
</dbReference>
<evidence type="ECO:0000313" key="1">
    <source>
        <dbReference type="EMBL" id="AHH14366.1"/>
    </source>
</evidence>
<reference evidence="1" key="1">
    <citation type="submission" date="2013-04" db="EMBL/GenBank/DDBJ databases">
        <title>Comparative Genomics of Relapsing Fever Spirochetes.</title>
        <authorList>
            <person name="Schwan T.G."/>
            <person name="Raffel S.J."/>
            <person name="Porcella S.F."/>
            <person name="Martens C.A."/>
            <person name="Bruno D.P."/>
            <person name="Ricklefs S.M."/>
            <person name="Barbian K.B."/>
        </authorList>
    </citation>
    <scope>NUCLEOTIDE SEQUENCE</scope>
    <source>
        <strain evidence="1">MTW</strain>
        <plasmid evidence="1">unnamed</plasmid>
    </source>
</reference>
<dbReference type="InterPro" id="IPR003459">
    <property type="entry name" value="Borrelia_plasmid_OrfA"/>
</dbReference>
<sequence>LGKKCTLLTKHNFSYTLYSQLFFEGVNKLEILEKAHNKEPKKKFNKHQHKLVVLISTLNYMNLTLRKYTQSNILYYFNNNLKRNGQKIIKIKTLQSYLYKLEKELRVTINYYKHLGKNYGTEIYYQLRYPKNKCYHKINSYFKRKREKKFNERVYKYLCSKNINEEKWECINNINNINNIKPHEKKEVIKNKQTELKLKQETPNHKKKKFKKEDHNKNKLKEKLNKTYKNHNYKPNSIAVNKKYKNPNTITKATKEKESNENNIRNNIFSILLEQLKQKTEVKVLVPLLKNYLDNTNNLNYTKIINNHYYYELLEILNKV</sequence>
<accession>W5TAR9</accession>
<keyword evidence="1" id="KW-0614">Plasmid</keyword>
<protein>
    <submittedName>
        <fullName evidence="1">Uncharacterized protein</fullName>
    </submittedName>
</protein>
<organism evidence="1">
    <name type="scientific">Borrelia hermsii MTW</name>
    <dbReference type="NCBI Taxonomy" id="1313291"/>
    <lineage>
        <taxon>Bacteria</taxon>
        <taxon>Pseudomonadati</taxon>
        <taxon>Spirochaetota</taxon>
        <taxon>Spirochaetia</taxon>
        <taxon>Spirochaetales</taxon>
        <taxon>Borreliaceae</taxon>
        <taxon>Borrelia</taxon>
    </lineage>
</organism>
<gene>
    <name evidence="1" type="ORF">BHW_0014200</name>
</gene>
<dbReference type="HOGENOM" id="CLU_867410_0_0_12"/>
<geneLocation type="plasmid" evidence="1">
    <name>unnamed</name>
</geneLocation>
<dbReference type="AlphaFoldDB" id="W5TAR9"/>
<proteinExistence type="predicted"/>
<feature type="non-terminal residue" evidence="1">
    <location>
        <position position="1"/>
    </location>
</feature>